<keyword evidence="3" id="KW-0687">Ribonucleoprotein</keyword>
<proteinExistence type="evidence at transcript level"/>
<protein>
    <submittedName>
        <fullName evidence="4">40S ribosomal protein S28e</fullName>
    </submittedName>
</protein>
<keyword evidence="2 4" id="KW-0689">Ribosomal protein</keyword>
<organism evidence="4">
    <name type="scientific">Nosema bombycis</name>
    <name type="common">Microsporidian parasite</name>
    <name type="synonym">Pebrine of silkworm</name>
    <dbReference type="NCBI Taxonomy" id="27978"/>
    <lineage>
        <taxon>Eukaryota</taxon>
        <taxon>Fungi</taxon>
        <taxon>Fungi incertae sedis</taxon>
        <taxon>Microsporidia</taxon>
        <taxon>Nosematidae</taxon>
        <taxon>Nosema</taxon>
    </lineage>
</organism>
<dbReference type="PANTHER" id="PTHR10769">
    <property type="entry name" value="40S RIBOSOMAL PROTEIN S28"/>
    <property type="match status" value="1"/>
</dbReference>
<dbReference type="PANTHER" id="PTHR10769:SF3">
    <property type="entry name" value="SMALL RIBOSOMAL SUBUNIT PROTEIN ES28"/>
    <property type="match status" value="1"/>
</dbReference>
<reference evidence="4" key="1">
    <citation type="submission" date="2010-09" db="EMBL/GenBank/DDBJ databases">
        <title>The organization of cytoplasmic ribosomal protein genes in microsporidian Nosema bombycis genome.</title>
        <authorList>
            <person name="Liu H."/>
            <person name="Pan G."/>
            <person name="Li T."/>
            <person name="Huang W."/>
            <person name="Zhou Z."/>
        </authorList>
    </citation>
    <scope>NUCLEOTIDE SEQUENCE</scope>
    <source>
        <strain evidence="4">CQ1</strain>
    </source>
</reference>
<evidence type="ECO:0000256" key="1">
    <source>
        <dbReference type="ARBA" id="ARBA00005943"/>
    </source>
</evidence>
<dbReference type="EMBL" id="HQ291391">
    <property type="protein sequence ID" value="ADZ95644.1"/>
    <property type="molecule type" value="mRNA"/>
</dbReference>
<evidence type="ECO:0000256" key="3">
    <source>
        <dbReference type="ARBA" id="ARBA00023274"/>
    </source>
</evidence>
<dbReference type="GO" id="GO:0006412">
    <property type="term" value="P:translation"/>
    <property type="evidence" value="ECO:0007669"/>
    <property type="project" value="InterPro"/>
</dbReference>
<dbReference type="Pfam" id="PF01200">
    <property type="entry name" value="Ribosomal_S28e"/>
    <property type="match status" value="1"/>
</dbReference>
<evidence type="ECO:0000313" key="4">
    <source>
        <dbReference type="EMBL" id="ADZ95644.1"/>
    </source>
</evidence>
<dbReference type="Gene3D" id="2.40.50.140">
    <property type="entry name" value="Nucleic acid-binding proteins"/>
    <property type="match status" value="1"/>
</dbReference>
<name>F2X113_NOSBO</name>
<dbReference type="AlphaFoldDB" id="F2X113"/>
<dbReference type="SUPFAM" id="SSF50249">
    <property type="entry name" value="Nucleic acid-binding proteins"/>
    <property type="match status" value="1"/>
</dbReference>
<accession>F2X113</accession>
<evidence type="ECO:0000256" key="2">
    <source>
        <dbReference type="ARBA" id="ARBA00022980"/>
    </source>
</evidence>
<dbReference type="GO" id="GO:0000028">
    <property type="term" value="P:ribosomal small subunit assembly"/>
    <property type="evidence" value="ECO:0007669"/>
    <property type="project" value="TreeGrafter"/>
</dbReference>
<comment type="similarity">
    <text evidence="1">Belongs to the eukaryotic ribosomal protein eS28 family.</text>
</comment>
<dbReference type="GO" id="GO:0022627">
    <property type="term" value="C:cytosolic small ribosomal subunit"/>
    <property type="evidence" value="ECO:0007669"/>
    <property type="project" value="TreeGrafter"/>
</dbReference>
<sequence length="67" mass="7561">MEENMKEQYYATVEKVGNRGGSSGGVVAVKVVLEHNGRYLNRVVKGPIKVGDKIALNECEREERRIR</sequence>
<dbReference type="GO" id="GO:0030490">
    <property type="term" value="P:maturation of SSU-rRNA"/>
    <property type="evidence" value="ECO:0007669"/>
    <property type="project" value="TreeGrafter"/>
</dbReference>
<dbReference type="GO" id="GO:0003735">
    <property type="term" value="F:structural constituent of ribosome"/>
    <property type="evidence" value="ECO:0007669"/>
    <property type="project" value="InterPro"/>
</dbReference>
<dbReference type="InterPro" id="IPR012340">
    <property type="entry name" value="NA-bd_OB-fold"/>
</dbReference>
<dbReference type="InterPro" id="IPR000289">
    <property type="entry name" value="Ribosomal_eS28"/>
</dbReference>